<dbReference type="AlphaFoldDB" id="A0A1M6ZDG9"/>
<keyword evidence="1" id="KW-0732">Signal</keyword>
<feature type="signal peptide" evidence="1">
    <location>
        <begin position="1"/>
        <end position="18"/>
    </location>
</feature>
<dbReference type="Proteomes" id="UP000184120">
    <property type="component" value="Unassembled WGS sequence"/>
</dbReference>
<sequence>MKKILLLTALLLSTFGFSKENFNTSILDFYQKLNLNYSSIIMIEEENNDPTICGIEQIWLEECYTAYIVYSHDPDTGRCKRVETRIPTGMCGGAATPPPTITNCDYNADGTGPVICTTGPGPMPEDPGECHWDLDLEMEICP</sequence>
<reference evidence="2" key="5">
    <citation type="submission" date="2024-05" db="EMBL/GenBank/DDBJ databases">
        <authorList>
            <person name="Sun Q."/>
            <person name="Zhou Y."/>
        </authorList>
    </citation>
    <scope>NUCLEOTIDE SEQUENCE</scope>
    <source>
        <strain evidence="2">CGMCC 1.12707</strain>
    </source>
</reference>
<gene>
    <name evidence="2" type="ORF">GCM10010984_00220</name>
    <name evidence="3" type="ORF">SAMN05443634_107271</name>
</gene>
<reference evidence="3" key="2">
    <citation type="submission" date="2016-11" db="EMBL/GenBank/DDBJ databases">
        <authorList>
            <person name="Jaros S."/>
            <person name="Januszkiewicz K."/>
            <person name="Wedrychowicz H."/>
        </authorList>
    </citation>
    <scope>NUCLEOTIDE SEQUENCE [LARGE SCALE GENOMIC DNA]</scope>
    <source>
        <strain evidence="3">DSM 27989</strain>
    </source>
</reference>
<dbReference type="Proteomes" id="UP000650994">
    <property type="component" value="Unassembled WGS sequence"/>
</dbReference>
<evidence type="ECO:0000256" key="1">
    <source>
        <dbReference type="SAM" id="SignalP"/>
    </source>
</evidence>
<reference evidence="4" key="3">
    <citation type="submission" date="2016-11" db="EMBL/GenBank/DDBJ databases">
        <authorList>
            <person name="Varghese N."/>
            <person name="Submissions S."/>
        </authorList>
    </citation>
    <scope>NUCLEOTIDE SEQUENCE [LARGE SCALE GENOMIC DNA]</scope>
    <source>
        <strain evidence="4">DSM 27989</strain>
    </source>
</reference>
<reference evidence="5" key="4">
    <citation type="journal article" date="2019" name="Int. J. Syst. Evol. Microbiol.">
        <title>The Global Catalogue of Microorganisms (GCM) 10K type strain sequencing project: providing services to taxonomists for standard genome sequencing and annotation.</title>
        <authorList>
            <consortium name="The Broad Institute Genomics Platform"/>
            <consortium name="The Broad Institute Genome Sequencing Center for Infectious Disease"/>
            <person name="Wu L."/>
            <person name="Ma J."/>
        </authorList>
    </citation>
    <scope>NUCLEOTIDE SEQUENCE [LARGE SCALE GENOMIC DNA]</scope>
    <source>
        <strain evidence="5">CGMCC 1.12707</strain>
    </source>
</reference>
<accession>A0A1M6ZDG9</accession>
<reference evidence="2" key="1">
    <citation type="journal article" date="2014" name="Int. J. Syst. Evol. Microbiol.">
        <title>Complete genome of a new Firmicutes species belonging to the dominant human colonic microbiota ('Ruminococcus bicirculans') reveals two chromosomes and a selective capacity to utilize plant glucans.</title>
        <authorList>
            <consortium name="NISC Comparative Sequencing Program"/>
            <person name="Wegmann U."/>
            <person name="Louis P."/>
            <person name="Goesmann A."/>
            <person name="Henrissat B."/>
            <person name="Duncan S.H."/>
            <person name="Flint H.J."/>
        </authorList>
    </citation>
    <scope>NUCLEOTIDE SEQUENCE</scope>
    <source>
        <strain evidence="2">CGMCC 1.12707</strain>
    </source>
</reference>
<keyword evidence="5" id="KW-1185">Reference proteome</keyword>
<name>A0A1M6ZDG9_9FLAO</name>
<proteinExistence type="predicted"/>
<feature type="chain" id="PRO_5012884206" description="Secreted protein" evidence="1">
    <location>
        <begin position="19"/>
        <end position="142"/>
    </location>
</feature>
<organism evidence="3 4">
    <name type="scientific">Chishuiella changwenlii</name>
    <dbReference type="NCBI Taxonomy" id="1434701"/>
    <lineage>
        <taxon>Bacteria</taxon>
        <taxon>Pseudomonadati</taxon>
        <taxon>Bacteroidota</taxon>
        <taxon>Flavobacteriia</taxon>
        <taxon>Flavobacteriales</taxon>
        <taxon>Weeksellaceae</taxon>
        <taxon>Chishuiella</taxon>
    </lineage>
</organism>
<evidence type="ECO:0000313" key="2">
    <source>
        <dbReference type="EMBL" id="GGE86334.1"/>
    </source>
</evidence>
<evidence type="ECO:0000313" key="5">
    <source>
        <dbReference type="Proteomes" id="UP000650994"/>
    </source>
</evidence>
<evidence type="ECO:0000313" key="4">
    <source>
        <dbReference type="Proteomes" id="UP000184120"/>
    </source>
</evidence>
<dbReference type="EMBL" id="FRBH01000007">
    <property type="protein sequence ID" value="SHL28546.1"/>
    <property type="molecule type" value="Genomic_DNA"/>
</dbReference>
<evidence type="ECO:0000313" key="3">
    <source>
        <dbReference type="EMBL" id="SHL28546.1"/>
    </source>
</evidence>
<protein>
    <recommendedName>
        <fullName evidence="6">Secreted protein</fullName>
    </recommendedName>
</protein>
<dbReference type="EMBL" id="BMFL01000001">
    <property type="protein sequence ID" value="GGE86334.1"/>
    <property type="molecule type" value="Genomic_DNA"/>
</dbReference>
<evidence type="ECO:0008006" key="6">
    <source>
        <dbReference type="Google" id="ProtNLM"/>
    </source>
</evidence>